<dbReference type="NCBIfam" id="NF033394">
    <property type="entry name" value="capsid_maj_Podo"/>
    <property type="match status" value="1"/>
</dbReference>
<organism evidence="1 2">
    <name type="scientific">Stenotrophomonas tumulicola</name>
    <dbReference type="NCBI Taxonomy" id="1685415"/>
    <lineage>
        <taxon>Bacteria</taxon>
        <taxon>Pseudomonadati</taxon>
        <taxon>Pseudomonadota</taxon>
        <taxon>Gammaproteobacteria</taxon>
        <taxon>Lysobacterales</taxon>
        <taxon>Lysobacteraceae</taxon>
        <taxon>Stenotrophomonas</taxon>
    </lineage>
</organism>
<dbReference type="EMBL" id="JACGXS010000001">
    <property type="protein sequence ID" value="MBA8680507.1"/>
    <property type="molecule type" value="Genomic_DNA"/>
</dbReference>
<evidence type="ECO:0000313" key="2">
    <source>
        <dbReference type="Proteomes" id="UP000547058"/>
    </source>
</evidence>
<evidence type="ECO:0000313" key="1">
    <source>
        <dbReference type="EMBL" id="MBA8680507.1"/>
    </source>
</evidence>
<gene>
    <name evidence="1" type="ORF">H4O11_01625</name>
</gene>
<dbReference type="InterPro" id="IPR049718">
    <property type="entry name" value="AKO59007-like"/>
</dbReference>
<comment type="caution">
    <text evidence="1">The sequence shown here is derived from an EMBL/GenBank/DDBJ whole genome shotgun (WGS) entry which is preliminary data.</text>
</comment>
<dbReference type="AlphaFoldDB" id="A0A7W3FJ40"/>
<reference evidence="1 2" key="1">
    <citation type="submission" date="2020-08" db="EMBL/GenBank/DDBJ databases">
        <title>Stenotrophomonas tumulicola JCM 30961.</title>
        <authorList>
            <person name="Deng Y."/>
        </authorList>
    </citation>
    <scope>NUCLEOTIDE SEQUENCE [LARGE SCALE GENOMIC DNA]</scope>
    <source>
        <strain evidence="1 2">JCM 30961</strain>
    </source>
</reference>
<sequence>MPLTAAQMISGANTQLQAFAKDDPIDQFTSDRPLANWLIRNKKDSIFGNGVFNEKIRYTNDSNYQNYSGDDQVTYNRKKTTRLAPYQAYEAFDGFTLNETELANNGIILTDDRNAVMTEAEKIQIVNILTENRTTLKDGFQENWDIEVHMDGSTNPKAVPGLDALVSTTPAVGTVGGIDAAATPYWRNWADMGISTATAGNLIQRMETLWRKTIAYGKMGAPDFIPMGSEMYDALQADALKVMGRQITIGPSSSGGGVTLDPTTKELRFKNVLVVWDPTFDALDDLVGVIANPWKKRGYFLNSKTIKLRPVQGRWMISRTPPRVYDRHTHYFGVTAHYGLTMKKRNSNAVFSIA</sequence>
<dbReference type="Proteomes" id="UP000547058">
    <property type="component" value="Unassembled WGS sequence"/>
</dbReference>
<name>A0A7W3FJ40_9GAMM</name>
<accession>A0A7W3FJ40</accession>
<keyword evidence="2" id="KW-1185">Reference proteome</keyword>
<proteinExistence type="predicted"/>
<protein>
    <submittedName>
        <fullName evidence="1">Phage major capsid protein</fullName>
    </submittedName>
</protein>